<feature type="non-terminal residue" evidence="1">
    <location>
        <position position="1"/>
    </location>
</feature>
<evidence type="ECO:0000313" key="1">
    <source>
        <dbReference type="EMBL" id="MCI58926.1"/>
    </source>
</evidence>
<evidence type="ECO:0000313" key="2">
    <source>
        <dbReference type="Proteomes" id="UP000265520"/>
    </source>
</evidence>
<dbReference type="EMBL" id="LXQA010554100">
    <property type="protein sequence ID" value="MCI58926.1"/>
    <property type="molecule type" value="Genomic_DNA"/>
</dbReference>
<accession>A0A392TFL1</accession>
<keyword evidence="2" id="KW-1185">Reference proteome</keyword>
<comment type="caution">
    <text evidence="1">The sequence shown here is derived from an EMBL/GenBank/DDBJ whole genome shotgun (WGS) entry which is preliminary data.</text>
</comment>
<name>A0A392TFL1_9FABA</name>
<organism evidence="1 2">
    <name type="scientific">Trifolium medium</name>
    <dbReference type="NCBI Taxonomy" id="97028"/>
    <lineage>
        <taxon>Eukaryota</taxon>
        <taxon>Viridiplantae</taxon>
        <taxon>Streptophyta</taxon>
        <taxon>Embryophyta</taxon>
        <taxon>Tracheophyta</taxon>
        <taxon>Spermatophyta</taxon>
        <taxon>Magnoliopsida</taxon>
        <taxon>eudicotyledons</taxon>
        <taxon>Gunneridae</taxon>
        <taxon>Pentapetalae</taxon>
        <taxon>rosids</taxon>
        <taxon>fabids</taxon>
        <taxon>Fabales</taxon>
        <taxon>Fabaceae</taxon>
        <taxon>Papilionoideae</taxon>
        <taxon>50 kb inversion clade</taxon>
        <taxon>NPAAA clade</taxon>
        <taxon>Hologalegina</taxon>
        <taxon>IRL clade</taxon>
        <taxon>Trifolieae</taxon>
        <taxon>Trifolium</taxon>
    </lineage>
</organism>
<protein>
    <submittedName>
        <fullName evidence="1">Uncharacterized protein</fullName>
    </submittedName>
</protein>
<dbReference type="Proteomes" id="UP000265520">
    <property type="component" value="Unassembled WGS sequence"/>
</dbReference>
<proteinExistence type="predicted"/>
<reference evidence="1 2" key="1">
    <citation type="journal article" date="2018" name="Front. Plant Sci.">
        <title>Red Clover (Trifolium pratense) and Zigzag Clover (T. medium) - A Picture of Genomic Similarities and Differences.</title>
        <authorList>
            <person name="Dluhosova J."/>
            <person name="Istvanek J."/>
            <person name="Nedelnik J."/>
            <person name="Repkova J."/>
        </authorList>
    </citation>
    <scope>NUCLEOTIDE SEQUENCE [LARGE SCALE GENOMIC DNA]</scope>
    <source>
        <strain evidence="2">cv. 10/8</strain>
        <tissue evidence="1">Leaf</tissue>
    </source>
</reference>
<dbReference type="AlphaFoldDB" id="A0A392TFL1"/>
<sequence length="40" mass="3964">GFGLAGPTQFVTDVLDALVDGGLLTNMGDVSTEDAEVAPA</sequence>